<evidence type="ECO:0000256" key="4">
    <source>
        <dbReference type="ARBA" id="ARBA00022618"/>
    </source>
</evidence>
<dbReference type="GeneID" id="30032852"/>
<dbReference type="PANTHER" id="PTHR19918:SF1">
    <property type="entry name" value="FIZZY-RELATED PROTEIN HOMOLOG"/>
    <property type="match status" value="1"/>
</dbReference>
<dbReference type="EMBL" id="CP014501">
    <property type="protein sequence ID" value="ANB12817.1"/>
    <property type="molecule type" value="Genomic_DNA"/>
</dbReference>
<protein>
    <submittedName>
        <fullName evidence="11">Cdh1p</fullName>
    </submittedName>
</protein>
<dbReference type="SMART" id="SM00320">
    <property type="entry name" value="WD40"/>
    <property type="match status" value="6"/>
</dbReference>
<keyword evidence="4" id="KW-0132">Cell division</keyword>
<dbReference type="PROSITE" id="PS50294">
    <property type="entry name" value="WD_REPEATS_REGION"/>
    <property type="match status" value="2"/>
</dbReference>
<reference evidence="11 12" key="1">
    <citation type="submission" date="2016-02" db="EMBL/GenBank/DDBJ databases">
        <title>Complete genome sequence and transcriptome regulation of the pentose utilising yeast Sugiyamaella lignohabitans.</title>
        <authorList>
            <person name="Bellasio M."/>
            <person name="Peymann A."/>
            <person name="Valli M."/>
            <person name="Sipitzky M."/>
            <person name="Graf A."/>
            <person name="Sauer M."/>
            <person name="Marx H."/>
            <person name="Mattanovich D."/>
        </authorList>
    </citation>
    <scope>NUCLEOTIDE SEQUENCE [LARGE SCALE GENOMIC DNA]</scope>
    <source>
        <strain evidence="11 12">CBS 10342</strain>
    </source>
</reference>
<evidence type="ECO:0000259" key="10">
    <source>
        <dbReference type="Pfam" id="PF24807"/>
    </source>
</evidence>
<dbReference type="SUPFAM" id="SSF50978">
    <property type="entry name" value="WD40 repeat-like"/>
    <property type="match status" value="1"/>
</dbReference>
<dbReference type="RefSeq" id="XP_018735294.1">
    <property type="nucleotide sequence ID" value="XM_018877941.1"/>
</dbReference>
<feature type="region of interest" description="Disordered" evidence="9">
    <location>
        <begin position="1"/>
        <end position="88"/>
    </location>
</feature>
<dbReference type="PANTHER" id="PTHR19918">
    <property type="entry name" value="CELL DIVISION CYCLE 20 CDC20 FIZZY -RELATED"/>
    <property type="match status" value="1"/>
</dbReference>
<dbReference type="GO" id="GO:0031145">
    <property type="term" value="P:anaphase-promoting complex-dependent catabolic process"/>
    <property type="evidence" value="ECO:0007669"/>
    <property type="project" value="TreeGrafter"/>
</dbReference>
<feature type="repeat" description="WD" evidence="8">
    <location>
        <begin position="291"/>
        <end position="335"/>
    </location>
</feature>
<accession>A0A161HJD6</accession>
<keyword evidence="6" id="KW-0498">Mitosis</keyword>
<evidence type="ECO:0000256" key="1">
    <source>
        <dbReference type="ARBA" id="ARBA00004906"/>
    </source>
</evidence>
<organism evidence="11 12">
    <name type="scientific">Sugiyamaella lignohabitans</name>
    <dbReference type="NCBI Taxonomy" id="796027"/>
    <lineage>
        <taxon>Eukaryota</taxon>
        <taxon>Fungi</taxon>
        <taxon>Dikarya</taxon>
        <taxon>Ascomycota</taxon>
        <taxon>Saccharomycotina</taxon>
        <taxon>Dipodascomycetes</taxon>
        <taxon>Dipodascales</taxon>
        <taxon>Trichomonascaceae</taxon>
        <taxon>Sugiyamaella</taxon>
    </lineage>
</organism>
<sequence>MGGGDESMLGGGKTTSPPQASSRSEPATPNKNMFHYKSPSRGSRAGGGVQTTGGVHRPVDRLFGGLASDHTSPSSSPSRRNLTANSSHEIYSVSPVRMDSQRLLLSPRKQPRPVSKVPYKVLDAPDLADDFYLNLVDWGSTNVLGVGLGSSVYLWNAQSGQVDSLCTLNDERITSLSWITHGPHLAVGTSSGAVQIWDTQNCKRIRKMTGHLARASALSWNEHILTSGSQDRTILHRDVRVADHYVTRLSGHRQEVCGLRWNVEENLLASGGNDNKLMVWDGLNTEPLHKFQAHEAAIKAISWSPHQRGLLASGGGTADRKIRFWNTQTGSLLNEIDTGSQVCNLAWSKNSNEIVSTHGFSQNQIMIWKYPSMQQVAALTGHTYRVLYLALSPDGKTIVTGAGDETLRFWNIFDDNRANTRLNSSLLDVFQQLR</sequence>
<dbReference type="GO" id="GO:0010997">
    <property type="term" value="F:anaphase-promoting complex binding"/>
    <property type="evidence" value="ECO:0007669"/>
    <property type="project" value="InterPro"/>
</dbReference>
<evidence type="ECO:0000313" key="12">
    <source>
        <dbReference type="Proteomes" id="UP000189580"/>
    </source>
</evidence>
<comment type="pathway">
    <text evidence="1">Protein modification; protein ubiquitination.</text>
</comment>
<dbReference type="InterPro" id="IPR015943">
    <property type="entry name" value="WD40/YVTN_repeat-like_dom_sf"/>
</dbReference>
<evidence type="ECO:0000256" key="9">
    <source>
        <dbReference type="SAM" id="MobiDB-lite"/>
    </source>
</evidence>
<evidence type="ECO:0000256" key="3">
    <source>
        <dbReference type="ARBA" id="ARBA00022574"/>
    </source>
</evidence>
<keyword evidence="12" id="KW-1185">Reference proteome</keyword>
<keyword evidence="5" id="KW-0677">Repeat</keyword>
<evidence type="ECO:0000256" key="8">
    <source>
        <dbReference type="PROSITE-ProRule" id="PRU00221"/>
    </source>
</evidence>
<gene>
    <name evidence="11" type="primary">CDH1</name>
    <name evidence="11" type="ORF">AWJ20_1089</name>
</gene>
<dbReference type="InterPro" id="IPR036322">
    <property type="entry name" value="WD40_repeat_dom_sf"/>
</dbReference>
<dbReference type="CDD" id="cd00200">
    <property type="entry name" value="WD40"/>
    <property type="match status" value="1"/>
</dbReference>
<feature type="repeat" description="WD" evidence="8">
    <location>
        <begin position="379"/>
        <end position="420"/>
    </location>
</feature>
<dbReference type="KEGG" id="slb:AWJ20_1089"/>
<dbReference type="Proteomes" id="UP000189580">
    <property type="component" value="Chromosome a"/>
</dbReference>
<dbReference type="PROSITE" id="PS50082">
    <property type="entry name" value="WD_REPEATS_2"/>
    <property type="match status" value="4"/>
</dbReference>
<comment type="similarity">
    <text evidence="2">Belongs to the WD repeat CDC20/Fizzy family.</text>
</comment>
<dbReference type="GO" id="GO:0051301">
    <property type="term" value="P:cell division"/>
    <property type="evidence" value="ECO:0007669"/>
    <property type="project" value="UniProtKB-KW"/>
</dbReference>
<dbReference type="InterPro" id="IPR019775">
    <property type="entry name" value="WD40_repeat_CS"/>
</dbReference>
<dbReference type="GO" id="GO:1990757">
    <property type="term" value="F:ubiquitin ligase activator activity"/>
    <property type="evidence" value="ECO:0007669"/>
    <property type="project" value="TreeGrafter"/>
</dbReference>
<dbReference type="InterPro" id="IPR033010">
    <property type="entry name" value="Cdc20/Fizzy"/>
</dbReference>
<name>A0A161HJD6_9ASCO</name>
<feature type="repeat" description="WD" evidence="8">
    <location>
        <begin position="166"/>
        <end position="207"/>
    </location>
</feature>
<evidence type="ECO:0000256" key="6">
    <source>
        <dbReference type="ARBA" id="ARBA00022776"/>
    </source>
</evidence>
<keyword evidence="7" id="KW-0131">Cell cycle</keyword>
<dbReference type="AlphaFoldDB" id="A0A161HJD6"/>
<dbReference type="PROSITE" id="PS00678">
    <property type="entry name" value="WD_REPEATS_1"/>
    <property type="match status" value="2"/>
</dbReference>
<dbReference type="Pfam" id="PF24807">
    <property type="entry name" value="WD40_CDC20-Fz"/>
    <property type="match status" value="1"/>
</dbReference>
<evidence type="ECO:0000256" key="7">
    <source>
        <dbReference type="ARBA" id="ARBA00023306"/>
    </source>
</evidence>
<dbReference type="FunFam" id="2.130.10.10:FF:000025">
    <property type="entry name" value="FIZZY-related 2 isoform 1"/>
    <property type="match status" value="1"/>
</dbReference>
<dbReference type="OrthoDB" id="10263272at2759"/>
<evidence type="ECO:0000256" key="2">
    <source>
        <dbReference type="ARBA" id="ARBA00006445"/>
    </source>
</evidence>
<dbReference type="GO" id="GO:0005680">
    <property type="term" value="C:anaphase-promoting complex"/>
    <property type="evidence" value="ECO:0007669"/>
    <property type="project" value="TreeGrafter"/>
</dbReference>
<evidence type="ECO:0000256" key="5">
    <source>
        <dbReference type="ARBA" id="ARBA00022737"/>
    </source>
</evidence>
<evidence type="ECO:0000313" key="11">
    <source>
        <dbReference type="EMBL" id="ANB12817.1"/>
    </source>
</evidence>
<proteinExistence type="inferred from homology"/>
<dbReference type="InterPro" id="IPR001680">
    <property type="entry name" value="WD40_rpt"/>
</dbReference>
<dbReference type="Gene3D" id="2.130.10.10">
    <property type="entry name" value="YVTN repeat-like/Quinoprotein amine dehydrogenase"/>
    <property type="match status" value="1"/>
</dbReference>
<feature type="domain" description="CDC20/Fizzy WD40" evidence="10">
    <location>
        <begin position="122"/>
        <end position="410"/>
    </location>
</feature>
<dbReference type="InterPro" id="IPR056150">
    <property type="entry name" value="WD40_CDC20-Fz"/>
</dbReference>
<feature type="compositionally biased region" description="Gly residues" evidence="9">
    <location>
        <begin position="1"/>
        <end position="13"/>
    </location>
</feature>
<feature type="repeat" description="WD" evidence="8">
    <location>
        <begin position="249"/>
        <end position="281"/>
    </location>
</feature>
<keyword evidence="3 8" id="KW-0853">WD repeat</keyword>
<dbReference type="GO" id="GO:1905786">
    <property type="term" value="P:positive regulation of anaphase-promoting complex-dependent catabolic process"/>
    <property type="evidence" value="ECO:0007669"/>
    <property type="project" value="TreeGrafter"/>
</dbReference>
<feature type="compositionally biased region" description="Polar residues" evidence="9">
    <location>
        <begin position="14"/>
        <end position="31"/>
    </location>
</feature>